<comment type="caution">
    <text evidence="2">The sequence shown here is derived from an EMBL/GenBank/DDBJ whole genome shotgun (WGS) entry which is preliminary data.</text>
</comment>
<dbReference type="EMBL" id="BARU01024784">
    <property type="protein sequence ID" value="GAH53277.1"/>
    <property type="molecule type" value="Genomic_DNA"/>
</dbReference>
<protein>
    <submittedName>
        <fullName evidence="2">Uncharacterized protein</fullName>
    </submittedName>
</protein>
<gene>
    <name evidence="2" type="ORF">S03H2_40020</name>
</gene>
<proteinExistence type="predicted"/>
<feature type="compositionally biased region" description="Basic and acidic residues" evidence="1">
    <location>
        <begin position="1"/>
        <end position="28"/>
    </location>
</feature>
<name>X1G7P4_9ZZZZ</name>
<evidence type="ECO:0000256" key="1">
    <source>
        <dbReference type="SAM" id="MobiDB-lite"/>
    </source>
</evidence>
<feature type="non-terminal residue" evidence="2">
    <location>
        <position position="1"/>
    </location>
</feature>
<evidence type="ECO:0000313" key="2">
    <source>
        <dbReference type="EMBL" id="GAH53277.1"/>
    </source>
</evidence>
<accession>X1G7P4</accession>
<feature type="region of interest" description="Disordered" evidence="1">
    <location>
        <begin position="1"/>
        <end position="47"/>
    </location>
</feature>
<reference evidence="2" key="1">
    <citation type="journal article" date="2014" name="Front. Microbiol.">
        <title>High frequency of phylogenetically diverse reductive dehalogenase-homologous genes in deep subseafloor sedimentary metagenomes.</title>
        <authorList>
            <person name="Kawai M."/>
            <person name="Futagami T."/>
            <person name="Toyoda A."/>
            <person name="Takaki Y."/>
            <person name="Nishi S."/>
            <person name="Hori S."/>
            <person name="Arai W."/>
            <person name="Tsubouchi T."/>
            <person name="Morono Y."/>
            <person name="Uchiyama I."/>
            <person name="Ito T."/>
            <person name="Fujiyama A."/>
            <person name="Inagaki F."/>
            <person name="Takami H."/>
        </authorList>
    </citation>
    <scope>NUCLEOTIDE SEQUENCE</scope>
    <source>
        <strain evidence="2">Expedition CK06-06</strain>
    </source>
</reference>
<dbReference type="AlphaFoldDB" id="X1G7P4"/>
<organism evidence="2">
    <name type="scientific">marine sediment metagenome</name>
    <dbReference type="NCBI Taxonomy" id="412755"/>
    <lineage>
        <taxon>unclassified sequences</taxon>
        <taxon>metagenomes</taxon>
        <taxon>ecological metagenomes</taxon>
    </lineage>
</organism>
<sequence length="47" mass="5562">HSERVSRSPERSEGEESDTAQDKLREESLTYTFPLPSRERNKKRLTK</sequence>